<dbReference type="InterPro" id="IPR002773">
    <property type="entry name" value="Deoxyhypusine_synthase"/>
</dbReference>
<dbReference type="PANTHER" id="PTHR11703">
    <property type="entry name" value="DEOXYHYPUSINE SYNTHASE"/>
    <property type="match status" value="1"/>
</dbReference>
<dbReference type="EMBL" id="NIGF01000002">
    <property type="protein sequence ID" value="PQV65155.1"/>
    <property type="molecule type" value="Genomic_DNA"/>
</dbReference>
<evidence type="ECO:0000256" key="1">
    <source>
        <dbReference type="ARBA" id="ARBA00009892"/>
    </source>
</evidence>
<comment type="similarity">
    <text evidence="1">Belongs to the deoxyhypusine synthase family.</text>
</comment>
<gene>
    <name evidence="3" type="ORF">B1R32_102163</name>
</gene>
<dbReference type="SUPFAM" id="SSF52467">
    <property type="entry name" value="DHS-like NAD/FAD-binding domain"/>
    <property type="match status" value="1"/>
</dbReference>
<dbReference type="AlphaFoldDB" id="A0A2S8SWH8"/>
<dbReference type="InterPro" id="IPR036982">
    <property type="entry name" value="Deoxyhypusine_synthase_sf"/>
</dbReference>
<dbReference type="GO" id="GO:0005737">
    <property type="term" value="C:cytoplasm"/>
    <property type="evidence" value="ECO:0007669"/>
    <property type="project" value="TreeGrafter"/>
</dbReference>
<evidence type="ECO:0000313" key="4">
    <source>
        <dbReference type="Proteomes" id="UP000237684"/>
    </source>
</evidence>
<keyword evidence="2" id="KW-0808">Transferase</keyword>
<dbReference type="OrthoDB" id="9771211at2"/>
<dbReference type="Proteomes" id="UP000237684">
    <property type="component" value="Unassembled WGS sequence"/>
</dbReference>
<comment type="caution">
    <text evidence="3">The sequence shown here is derived from an EMBL/GenBank/DDBJ whole genome shotgun (WGS) entry which is preliminary data.</text>
</comment>
<accession>A0A2S8SWH8</accession>
<name>A0A2S8SWH8_9BACT</name>
<proteinExistence type="inferred from homology"/>
<organism evidence="3 4">
    <name type="scientific">Abditibacterium utsteinense</name>
    <dbReference type="NCBI Taxonomy" id="1960156"/>
    <lineage>
        <taxon>Bacteria</taxon>
        <taxon>Pseudomonadati</taxon>
        <taxon>Abditibacteriota</taxon>
        <taxon>Abditibacteriia</taxon>
        <taxon>Abditibacteriales</taxon>
        <taxon>Abditibacteriaceae</taxon>
        <taxon>Abditibacterium</taxon>
    </lineage>
</organism>
<dbReference type="PANTHER" id="PTHR11703:SF2">
    <property type="entry name" value="DEOXYHYPUSINE SYNTHASE-LIKE PROTEIN"/>
    <property type="match status" value="1"/>
</dbReference>
<dbReference type="InterPro" id="IPR029035">
    <property type="entry name" value="DHS-like_NAD/FAD-binding_dom"/>
</dbReference>
<sequence>MRSKSQRRETNMSLLGAPVATKPIDSCHSMHEAFMNLPRACGASTQSAAYQILYRAIVEEVPLVLTVSGIGSLSNQTRFWINSMVRAGYIAAISTTDALVYHDGHDVFGKPAKKGQPWERPVRSVDPNSDDGILRDNRVIRVFDVGFKEEVLEDQDRVSRWMFAQPEFQHPMTTTERNYRMGKIYHTLEKARGIEHGLVATCYEYGVPIFVGAPGDGSNSLGMLPLKMHSELFGSDFGFKYDPLQDVIESCAYHFWGLFSNPVGELGILIMGGGVPKNFALQPEPSLLQNFMLDSGKYEVRGYKYDLQITSAPVSDGSLSSCPPSEAVSWGKVDRDTFRETTTSVYGDYTQIFWPMAYSLFERKRGFEAEYQSLSGKKAEKYLAENPEARGLIRPQGAPRLFNQRKELLRKFHEIAGSKKNMARIREWYEEKPELLQALEKLRESGALDVGDV</sequence>
<evidence type="ECO:0000256" key="2">
    <source>
        <dbReference type="ARBA" id="ARBA00022679"/>
    </source>
</evidence>
<dbReference type="GO" id="GO:0034038">
    <property type="term" value="F:deoxyhypusine synthase activity"/>
    <property type="evidence" value="ECO:0007669"/>
    <property type="project" value="TreeGrafter"/>
</dbReference>
<dbReference type="Pfam" id="PF01916">
    <property type="entry name" value="DS"/>
    <property type="match status" value="1"/>
</dbReference>
<dbReference type="RefSeq" id="WP_105482476.1">
    <property type="nucleotide sequence ID" value="NZ_NIGF01000002.1"/>
</dbReference>
<dbReference type="InParanoid" id="A0A2S8SWH8"/>
<dbReference type="Gene3D" id="3.40.910.10">
    <property type="entry name" value="Deoxyhypusine synthase"/>
    <property type="match status" value="1"/>
</dbReference>
<keyword evidence="4" id="KW-1185">Reference proteome</keyword>
<reference evidence="3 4" key="1">
    <citation type="journal article" date="2018" name="Syst. Appl. Microbiol.">
        <title>Abditibacterium utsteinense sp. nov., the first cultivated member of candidate phylum FBP, isolated from ice-free Antarctic soil samples.</title>
        <authorList>
            <person name="Tahon G."/>
            <person name="Tytgat B."/>
            <person name="Lebbe L."/>
            <person name="Carlier A."/>
            <person name="Willems A."/>
        </authorList>
    </citation>
    <scope>NUCLEOTIDE SEQUENCE [LARGE SCALE GENOMIC DNA]</scope>
    <source>
        <strain evidence="3 4">LMG 29911</strain>
    </source>
</reference>
<protein>
    <submittedName>
        <fullName evidence="3">Homospermidine synthase (Spermidine-specific)</fullName>
    </submittedName>
</protein>
<evidence type="ECO:0000313" key="3">
    <source>
        <dbReference type="EMBL" id="PQV65155.1"/>
    </source>
</evidence>